<evidence type="ECO:0000256" key="6">
    <source>
        <dbReference type="ARBA" id="ARBA00029445"/>
    </source>
</evidence>
<dbReference type="InterPro" id="IPR055288">
    <property type="entry name" value="NALCN_aux_factor_1/2"/>
</dbReference>
<keyword evidence="2 7" id="KW-0812">Transmembrane</keyword>
<dbReference type="PANTHER" id="PTHR15819:SF11">
    <property type="entry name" value="MID1, ISOFORM A"/>
    <property type="match status" value="1"/>
</dbReference>
<sequence>MQAYRDWLCSNLTRFFTAGLEVLPCSDFCSRVEEMCPFFRPKIDTHAGDPSFICKDPEFNLPNTTISGPQCYSLCHIRSSKEINEFYCPRSANWNCSQVNSSLVTSCHTIETLGTLREDGQLGTTTTADDFLSSPSQGLSTRNGSSLLSAANSTSGSASRTPLNLFLLPVSGYWPSCLSPLFVPLLLPIVGHFLLTTIIPSPGFLILQHQHVSVVLSLLLPWFIASWLFPPEIASHIHDVQVSDTAR</sequence>
<dbReference type="GO" id="GO:0005886">
    <property type="term" value="C:plasma membrane"/>
    <property type="evidence" value="ECO:0007669"/>
    <property type="project" value="TreeGrafter"/>
</dbReference>
<dbReference type="PANTHER" id="PTHR15819">
    <property type="entry name" value="TRANSMEMBRANE PROTEIN FAM155"/>
    <property type="match status" value="1"/>
</dbReference>
<comment type="subcellular location">
    <subcellularLocation>
        <location evidence="1">Membrane</location>
        <topology evidence="1">Multi-pass membrane protein</topology>
    </subcellularLocation>
</comment>
<evidence type="ECO:0000256" key="1">
    <source>
        <dbReference type="ARBA" id="ARBA00004141"/>
    </source>
</evidence>
<evidence type="ECO:0000313" key="8">
    <source>
        <dbReference type="EMBL" id="KAK3718460.1"/>
    </source>
</evidence>
<name>A0AAE0XWC1_9GAST</name>
<dbReference type="EMBL" id="JAWDGP010007437">
    <property type="protein sequence ID" value="KAK3718460.1"/>
    <property type="molecule type" value="Genomic_DNA"/>
</dbReference>
<reference evidence="8" key="1">
    <citation type="journal article" date="2023" name="G3 (Bethesda)">
        <title>A reference genome for the long-term kleptoplast-retaining sea slug Elysia crispata morphotype clarki.</title>
        <authorList>
            <person name="Eastman K.E."/>
            <person name="Pendleton A.L."/>
            <person name="Shaikh M.A."/>
            <person name="Suttiyut T."/>
            <person name="Ogas R."/>
            <person name="Tomko P."/>
            <person name="Gavelis G."/>
            <person name="Widhalm J.R."/>
            <person name="Wisecaver J.H."/>
        </authorList>
    </citation>
    <scope>NUCLEOTIDE SEQUENCE</scope>
    <source>
        <strain evidence="8">ECLA1</strain>
    </source>
</reference>
<comment type="caution">
    <text evidence="8">The sequence shown here is derived from an EMBL/GenBank/DDBJ whole genome shotgun (WGS) entry which is preliminary data.</text>
</comment>
<evidence type="ECO:0000313" key="9">
    <source>
        <dbReference type="Proteomes" id="UP001283361"/>
    </source>
</evidence>
<organism evidence="8 9">
    <name type="scientific">Elysia crispata</name>
    <name type="common">lettuce slug</name>
    <dbReference type="NCBI Taxonomy" id="231223"/>
    <lineage>
        <taxon>Eukaryota</taxon>
        <taxon>Metazoa</taxon>
        <taxon>Spiralia</taxon>
        <taxon>Lophotrochozoa</taxon>
        <taxon>Mollusca</taxon>
        <taxon>Gastropoda</taxon>
        <taxon>Heterobranchia</taxon>
        <taxon>Euthyneura</taxon>
        <taxon>Panpulmonata</taxon>
        <taxon>Sacoglossa</taxon>
        <taxon>Placobranchoidea</taxon>
        <taxon>Plakobranchidae</taxon>
        <taxon>Elysia</taxon>
    </lineage>
</organism>
<proteinExistence type="inferred from homology"/>
<feature type="transmembrane region" description="Helical" evidence="7">
    <location>
        <begin position="181"/>
        <end position="199"/>
    </location>
</feature>
<keyword evidence="5" id="KW-0325">Glycoprotein</keyword>
<keyword evidence="3 7" id="KW-1133">Transmembrane helix</keyword>
<keyword evidence="9" id="KW-1185">Reference proteome</keyword>
<dbReference type="GO" id="GO:0015275">
    <property type="term" value="F:stretch-activated, monoatomic cation-selective, calcium channel activity"/>
    <property type="evidence" value="ECO:0007669"/>
    <property type="project" value="TreeGrafter"/>
</dbReference>
<evidence type="ECO:0000256" key="4">
    <source>
        <dbReference type="ARBA" id="ARBA00023136"/>
    </source>
</evidence>
<comment type="similarity">
    <text evidence="6">Belongs to the NALF family.</text>
</comment>
<dbReference type="Proteomes" id="UP001283361">
    <property type="component" value="Unassembled WGS sequence"/>
</dbReference>
<protein>
    <recommendedName>
        <fullName evidence="10">FZ domain-containing protein</fullName>
    </recommendedName>
</protein>
<feature type="transmembrane region" description="Helical" evidence="7">
    <location>
        <begin position="211"/>
        <end position="229"/>
    </location>
</feature>
<evidence type="ECO:0008006" key="10">
    <source>
        <dbReference type="Google" id="ProtNLM"/>
    </source>
</evidence>
<dbReference type="AlphaFoldDB" id="A0AAE0XWC1"/>
<evidence type="ECO:0000256" key="5">
    <source>
        <dbReference type="ARBA" id="ARBA00023180"/>
    </source>
</evidence>
<gene>
    <name evidence="8" type="ORF">RRG08_006838</name>
</gene>
<keyword evidence="4 7" id="KW-0472">Membrane</keyword>
<evidence type="ECO:0000256" key="2">
    <source>
        <dbReference type="ARBA" id="ARBA00022692"/>
    </source>
</evidence>
<accession>A0AAE0XWC1</accession>
<evidence type="ECO:0000256" key="7">
    <source>
        <dbReference type="SAM" id="Phobius"/>
    </source>
</evidence>
<dbReference type="GO" id="GO:0098703">
    <property type="term" value="P:calcium ion import across plasma membrane"/>
    <property type="evidence" value="ECO:0007669"/>
    <property type="project" value="TreeGrafter"/>
</dbReference>
<evidence type="ECO:0000256" key="3">
    <source>
        <dbReference type="ARBA" id="ARBA00022989"/>
    </source>
</evidence>